<organism evidence="1 2">
    <name type="scientific">Streptomyces echinatus</name>
    <dbReference type="NCBI Taxonomy" id="67293"/>
    <lineage>
        <taxon>Bacteria</taxon>
        <taxon>Bacillati</taxon>
        <taxon>Actinomycetota</taxon>
        <taxon>Actinomycetes</taxon>
        <taxon>Kitasatosporales</taxon>
        <taxon>Streptomycetaceae</taxon>
        <taxon>Streptomyces</taxon>
    </lineage>
</organism>
<accession>A0A7W9PQM8</accession>
<protein>
    <submittedName>
        <fullName evidence="1">Uncharacterized protein</fullName>
    </submittedName>
</protein>
<dbReference type="RefSeq" id="WP_184962971.1">
    <property type="nucleotide sequence ID" value="NZ_BAAAWF010000069.1"/>
</dbReference>
<dbReference type="AlphaFoldDB" id="A0A7W9PQM8"/>
<dbReference type="EMBL" id="JACHJK010000002">
    <property type="protein sequence ID" value="MBB5926155.1"/>
    <property type="molecule type" value="Genomic_DNA"/>
</dbReference>
<comment type="caution">
    <text evidence="1">The sequence shown here is derived from an EMBL/GenBank/DDBJ whole genome shotgun (WGS) entry which is preliminary data.</text>
</comment>
<gene>
    <name evidence="1" type="ORF">FHS34_001609</name>
</gene>
<proteinExistence type="predicted"/>
<evidence type="ECO:0000313" key="2">
    <source>
        <dbReference type="Proteomes" id="UP000585836"/>
    </source>
</evidence>
<evidence type="ECO:0000313" key="1">
    <source>
        <dbReference type="EMBL" id="MBB5926155.1"/>
    </source>
</evidence>
<keyword evidence="2" id="KW-1185">Reference proteome</keyword>
<dbReference type="Proteomes" id="UP000585836">
    <property type="component" value="Unassembled WGS sequence"/>
</dbReference>
<sequence>MATHLPLAPVREGQDWLLSCAPDPGAAQRAWDAQQLAAIPTGSHWRVAETPLARALEALRRMHLNLHGPVLGNVRSSLTWWLLPPNLADELDDVGGLTVHPAGWELHCPPVTHGYRTEAETTA</sequence>
<name>A0A7W9PQM8_9ACTN</name>
<reference evidence="1 2" key="1">
    <citation type="submission" date="2020-08" db="EMBL/GenBank/DDBJ databases">
        <title>Genomic Encyclopedia of Type Strains, Phase III (KMG-III): the genomes of soil and plant-associated and newly described type strains.</title>
        <authorList>
            <person name="Whitman W."/>
        </authorList>
    </citation>
    <scope>NUCLEOTIDE SEQUENCE [LARGE SCALE GENOMIC DNA]</scope>
    <source>
        <strain evidence="1 2">CECT 3313</strain>
    </source>
</reference>